<dbReference type="GO" id="GO:0051603">
    <property type="term" value="P:proteolysis involved in protein catabolic process"/>
    <property type="evidence" value="ECO:0007669"/>
    <property type="project" value="TreeGrafter"/>
</dbReference>
<gene>
    <name evidence="12" type="ORF">CRM22_002690</name>
</gene>
<evidence type="ECO:0000256" key="8">
    <source>
        <dbReference type="ARBA" id="ARBA00055993"/>
    </source>
</evidence>
<dbReference type="Gene3D" id="1.10.132.130">
    <property type="match status" value="1"/>
</dbReference>
<dbReference type="CDD" id="cd21115">
    <property type="entry name" value="legumain_C"/>
    <property type="match status" value="1"/>
</dbReference>
<comment type="similarity">
    <text evidence="2">Belongs to the peptidase C13 family.</text>
</comment>
<dbReference type="PIRSF" id="PIRSF019663">
    <property type="entry name" value="Legumain"/>
    <property type="match status" value="1"/>
</dbReference>
<dbReference type="OrthoDB" id="9973749at2759"/>
<evidence type="ECO:0000256" key="3">
    <source>
        <dbReference type="ARBA" id="ARBA00012628"/>
    </source>
</evidence>
<dbReference type="Pfam" id="PF01650">
    <property type="entry name" value="Peptidase_C13"/>
    <property type="match status" value="1"/>
</dbReference>
<feature type="signal peptide" evidence="11">
    <location>
        <begin position="1"/>
        <end position="17"/>
    </location>
</feature>
<dbReference type="GO" id="GO:0004197">
    <property type="term" value="F:cysteine-type endopeptidase activity"/>
    <property type="evidence" value="ECO:0007669"/>
    <property type="project" value="UniProtKB-EC"/>
</dbReference>
<dbReference type="AlphaFoldDB" id="A0A4V3SG86"/>
<evidence type="ECO:0000256" key="10">
    <source>
        <dbReference type="PIRSR" id="PIRSR019663-1"/>
    </source>
</evidence>
<keyword evidence="4" id="KW-0645">Protease</keyword>
<dbReference type="PANTHER" id="PTHR12000:SF42">
    <property type="entry name" value="LEGUMAIN"/>
    <property type="match status" value="1"/>
</dbReference>
<comment type="function">
    <text evidence="8">This protease is used by the parasite for degradation of the host globin.</text>
</comment>
<accession>A0A4V3SG86</accession>
<evidence type="ECO:0000313" key="12">
    <source>
        <dbReference type="EMBL" id="TGZ71384.1"/>
    </source>
</evidence>
<evidence type="ECO:0000256" key="6">
    <source>
        <dbReference type="ARBA" id="ARBA00022801"/>
    </source>
</evidence>
<sequence>MRHSSLLITSFLCVNYAAWLGAVCVGSRLFHSDPAKNWVVLVAGSNGWVNYRHQADIFHAYQIMRHHNISAEKIITFAYDDIALNPENPFRGKVFNDYAHKDVYEGVQIDYREEDVTPENFMRALKGDKDLEATGKKVLNSGPEDHVFVYFADHGAEGLIAFPEDELSAMDLNKTLSYMHIHGMYKKLVLYVEACESGSMFEDILPSNIGIYVTTAANSDESSWASYCQDEVIDSCLADEYSHNWLVDSEKHDLTHRTLDQQFISVKRKTKKSHVSKFGEMDMGSLPVGEFQGHSGQLTPLNSATMPQVLHSRPSRWAHLTTMSRRLVQAETVEEHELASRKLYRALQLGQIVKQTFNDIVMDVTTFHQPTIHVLSKSEELQCYEAVFQQFKKRCFTIRQVPEVAQYARNLRNLCKEGYETGIIIQAVHSICS</sequence>
<protein>
    <recommendedName>
        <fullName evidence="9">Hemoglobinase</fullName>
        <ecNumber evidence="3">3.4.22.34</ecNumber>
    </recommendedName>
</protein>
<evidence type="ECO:0000256" key="1">
    <source>
        <dbReference type="ARBA" id="ARBA00000810"/>
    </source>
</evidence>
<evidence type="ECO:0000256" key="5">
    <source>
        <dbReference type="ARBA" id="ARBA00022729"/>
    </source>
</evidence>
<keyword evidence="13" id="KW-1185">Reference proteome</keyword>
<evidence type="ECO:0000256" key="4">
    <source>
        <dbReference type="ARBA" id="ARBA00022670"/>
    </source>
</evidence>
<dbReference type="InterPro" id="IPR046427">
    <property type="entry name" value="Legumain_prodom_sf"/>
</dbReference>
<feature type="chain" id="PRO_5021035008" description="Hemoglobinase" evidence="11">
    <location>
        <begin position="18"/>
        <end position="433"/>
    </location>
</feature>
<evidence type="ECO:0000256" key="7">
    <source>
        <dbReference type="ARBA" id="ARBA00022807"/>
    </source>
</evidence>
<proteinExistence type="inferred from homology"/>
<keyword evidence="7" id="KW-0788">Thiol protease</keyword>
<dbReference type="Gene3D" id="3.40.50.1460">
    <property type="match status" value="1"/>
</dbReference>
<dbReference type="GO" id="GO:0006624">
    <property type="term" value="P:vacuolar protein processing"/>
    <property type="evidence" value="ECO:0007669"/>
    <property type="project" value="TreeGrafter"/>
</dbReference>
<reference evidence="12 13" key="1">
    <citation type="journal article" date="2019" name="BMC Genomics">
        <title>New insights from Opisthorchis felineus genome: update on genomics of the epidemiologically important liver flukes.</title>
        <authorList>
            <person name="Ershov N.I."/>
            <person name="Mordvinov V.A."/>
            <person name="Prokhortchouk E.B."/>
            <person name="Pakharukova M.Y."/>
            <person name="Gunbin K.V."/>
            <person name="Ustyantsev K."/>
            <person name="Genaev M.A."/>
            <person name="Blinov A.G."/>
            <person name="Mazur A."/>
            <person name="Boulygina E."/>
            <person name="Tsygankova S."/>
            <person name="Khrameeva E."/>
            <person name="Chekanov N."/>
            <person name="Fan G."/>
            <person name="Xiao A."/>
            <person name="Zhang H."/>
            <person name="Xu X."/>
            <person name="Yang H."/>
            <person name="Solovyev V."/>
            <person name="Lee S.M."/>
            <person name="Liu X."/>
            <person name="Afonnikov D.A."/>
            <person name="Skryabin K.G."/>
        </authorList>
    </citation>
    <scope>NUCLEOTIDE SEQUENCE [LARGE SCALE GENOMIC DNA]</scope>
    <source>
        <strain evidence="12">AK-0245</strain>
        <tissue evidence="12">Whole organism</tissue>
    </source>
</reference>
<dbReference type="PANTHER" id="PTHR12000">
    <property type="entry name" value="HEMOGLOBINASE FAMILY MEMBER"/>
    <property type="match status" value="1"/>
</dbReference>
<feature type="active site" evidence="10">
    <location>
        <position position="154"/>
    </location>
</feature>
<evidence type="ECO:0000256" key="9">
    <source>
        <dbReference type="ARBA" id="ARBA00069042"/>
    </source>
</evidence>
<dbReference type="STRING" id="147828.A0A4V3SG86"/>
<feature type="active site" description="Nucleophile" evidence="10">
    <location>
        <position position="195"/>
    </location>
</feature>
<comment type="catalytic activity">
    <reaction evidence="1">
        <text>Hydrolysis of proteins and small molecule substrates at -Asn-|-Xaa- bonds.</text>
        <dbReference type="EC" id="3.4.22.34"/>
    </reaction>
</comment>
<dbReference type="EMBL" id="SJOL01004667">
    <property type="protein sequence ID" value="TGZ71384.1"/>
    <property type="molecule type" value="Genomic_DNA"/>
</dbReference>
<dbReference type="EC" id="3.4.22.34" evidence="3"/>
<evidence type="ECO:0000256" key="11">
    <source>
        <dbReference type="SAM" id="SignalP"/>
    </source>
</evidence>
<dbReference type="Proteomes" id="UP000308267">
    <property type="component" value="Unassembled WGS sequence"/>
</dbReference>
<name>A0A4V3SG86_OPIFE</name>
<comment type="caution">
    <text evidence="12">The sequence shown here is derived from an EMBL/GenBank/DDBJ whole genome shotgun (WGS) entry which is preliminary data.</text>
</comment>
<evidence type="ECO:0000256" key="2">
    <source>
        <dbReference type="ARBA" id="ARBA00009941"/>
    </source>
</evidence>
<dbReference type="FunFam" id="3.40.50.1460:FF:000006">
    <property type="entry name" value="Legumain"/>
    <property type="match status" value="1"/>
</dbReference>
<evidence type="ECO:0000313" key="13">
    <source>
        <dbReference type="Proteomes" id="UP000308267"/>
    </source>
</evidence>
<keyword evidence="5 11" id="KW-0732">Signal</keyword>
<dbReference type="GO" id="GO:0005773">
    <property type="term" value="C:vacuole"/>
    <property type="evidence" value="ECO:0007669"/>
    <property type="project" value="GOC"/>
</dbReference>
<dbReference type="PRINTS" id="PR00776">
    <property type="entry name" value="HEMOGLOBNASE"/>
</dbReference>
<organism evidence="12 13">
    <name type="scientific">Opisthorchis felineus</name>
    <dbReference type="NCBI Taxonomy" id="147828"/>
    <lineage>
        <taxon>Eukaryota</taxon>
        <taxon>Metazoa</taxon>
        <taxon>Spiralia</taxon>
        <taxon>Lophotrochozoa</taxon>
        <taxon>Platyhelminthes</taxon>
        <taxon>Trematoda</taxon>
        <taxon>Digenea</taxon>
        <taxon>Opisthorchiida</taxon>
        <taxon>Opisthorchiata</taxon>
        <taxon>Opisthorchiidae</taxon>
        <taxon>Opisthorchis</taxon>
    </lineage>
</organism>
<dbReference type="InterPro" id="IPR001096">
    <property type="entry name" value="Peptidase_C13"/>
</dbReference>
<dbReference type="InterPro" id="IPR048501">
    <property type="entry name" value="Legum_prodom"/>
</dbReference>
<keyword evidence="6" id="KW-0378">Hydrolase</keyword>